<keyword evidence="6" id="KW-0333">Golgi apparatus</keyword>
<evidence type="ECO:0000256" key="2">
    <source>
        <dbReference type="ARBA" id="ARBA00022676"/>
    </source>
</evidence>
<accession>A0A426ZIT1</accession>
<keyword evidence="3" id="KW-0808">Transferase</keyword>
<name>A0A426ZIT1_ENSVE</name>
<evidence type="ECO:0000256" key="4">
    <source>
        <dbReference type="ARBA" id="ARBA00022692"/>
    </source>
</evidence>
<dbReference type="GO" id="GO:0071555">
    <property type="term" value="P:cell wall organization"/>
    <property type="evidence" value="ECO:0007669"/>
    <property type="project" value="UniProtKB-KW"/>
</dbReference>
<sequence>MYNSRIALVQARWDFERGHGFQVLQSITIFTLTGTAGVWRISAINAVGGWKDRTTVEDMDLAVRASLKGWKFLYVGDIKVLKFAVIHDNIQQRRSSVISYIDRSYFPETCLFVLEQEVSLLKKIHVIYSFFFVRRVVAPIVTFAFYCIVIPVSVVVPEVSIPIWGVVYIPTTITILNAIRNPRYRSLPMIISLDQNFLP</sequence>
<evidence type="ECO:0000313" key="12">
    <source>
        <dbReference type="Proteomes" id="UP000287651"/>
    </source>
</evidence>
<feature type="transmembrane region" description="Helical" evidence="9">
    <location>
        <begin position="161"/>
        <end position="179"/>
    </location>
</feature>
<dbReference type="InterPro" id="IPR001173">
    <property type="entry name" value="Glyco_trans_2-like"/>
</dbReference>
<reference evidence="11 12" key="1">
    <citation type="journal article" date="2014" name="Agronomy (Basel)">
        <title>A Draft Genome Sequence for Ensete ventricosum, the Drought-Tolerant Tree Against Hunger.</title>
        <authorList>
            <person name="Harrison J."/>
            <person name="Moore K.A."/>
            <person name="Paszkiewicz K."/>
            <person name="Jones T."/>
            <person name="Grant M."/>
            <person name="Ambacheew D."/>
            <person name="Muzemil S."/>
            <person name="Studholme D.J."/>
        </authorList>
    </citation>
    <scope>NUCLEOTIDE SEQUENCE [LARGE SCALE GENOMIC DNA]</scope>
</reference>
<dbReference type="AlphaFoldDB" id="A0A426ZIT1"/>
<evidence type="ECO:0000256" key="9">
    <source>
        <dbReference type="SAM" id="Phobius"/>
    </source>
</evidence>
<gene>
    <name evidence="11" type="ORF">B296_00009667</name>
</gene>
<evidence type="ECO:0000256" key="7">
    <source>
        <dbReference type="ARBA" id="ARBA00023136"/>
    </source>
</evidence>
<dbReference type="GO" id="GO:0051753">
    <property type="term" value="F:mannan synthase activity"/>
    <property type="evidence" value="ECO:0007669"/>
    <property type="project" value="TreeGrafter"/>
</dbReference>
<keyword evidence="7 9" id="KW-0472">Membrane</keyword>
<keyword evidence="4 9" id="KW-0812">Transmembrane</keyword>
<dbReference type="SUPFAM" id="SSF53448">
    <property type="entry name" value="Nucleotide-diphospho-sugar transferases"/>
    <property type="match status" value="1"/>
</dbReference>
<evidence type="ECO:0000256" key="1">
    <source>
        <dbReference type="ARBA" id="ARBA00004653"/>
    </source>
</evidence>
<dbReference type="PANTHER" id="PTHR32044">
    <property type="entry name" value="GLUCOMANNAN 4-BETA-MANNOSYLTRANSFERASE 9"/>
    <property type="match status" value="1"/>
</dbReference>
<evidence type="ECO:0000256" key="3">
    <source>
        <dbReference type="ARBA" id="ARBA00022679"/>
    </source>
</evidence>
<dbReference type="GO" id="GO:0000139">
    <property type="term" value="C:Golgi membrane"/>
    <property type="evidence" value="ECO:0007669"/>
    <property type="project" value="UniProtKB-SubCell"/>
</dbReference>
<keyword evidence="8" id="KW-0961">Cell wall biogenesis/degradation</keyword>
<feature type="transmembrane region" description="Helical" evidence="9">
    <location>
        <begin position="132"/>
        <end position="155"/>
    </location>
</feature>
<dbReference type="InterPro" id="IPR029044">
    <property type="entry name" value="Nucleotide-diphossugar_trans"/>
</dbReference>
<dbReference type="EMBL" id="AMZH03006412">
    <property type="protein sequence ID" value="RRT63913.1"/>
    <property type="molecule type" value="Genomic_DNA"/>
</dbReference>
<organism evidence="11 12">
    <name type="scientific">Ensete ventricosum</name>
    <name type="common">Abyssinian banana</name>
    <name type="synonym">Musa ensete</name>
    <dbReference type="NCBI Taxonomy" id="4639"/>
    <lineage>
        <taxon>Eukaryota</taxon>
        <taxon>Viridiplantae</taxon>
        <taxon>Streptophyta</taxon>
        <taxon>Embryophyta</taxon>
        <taxon>Tracheophyta</taxon>
        <taxon>Spermatophyta</taxon>
        <taxon>Magnoliopsida</taxon>
        <taxon>Liliopsida</taxon>
        <taxon>Zingiberales</taxon>
        <taxon>Musaceae</taxon>
        <taxon>Ensete</taxon>
    </lineage>
</organism>
<keyword evidence="5 9" id="KW-1133">Transmembrane helix</keyword>
<evidence type="ECO:0000259" key="10">
    <source>
        <dbReference type="Pfam" id="PF13632"/>
    </source>
</evidence>
<protein>
    <recommendedName>
        <fullName evidence="10">Glycosyltransferase 2-like domain-containing protein</fullName>
    </recommendedName>
</protein>
<evidence type="ECO:0000256" key="6">
    <source>
        <dbReference type="ARBA" id="ARBA00023034"/>
    </source>
</evidence>
<dbReference type="Pfam" id="PF13632">
    <property type="entry name" value="Glyco_trans_2_3"/>
    <property type="match status" value="1"/>
</dbReference>
<comment type="caution">
    <text evidence="11">The sequence shown here is derived from an EMBL/GenBank/DDBJ whole genome shotgun (WGS) entry which is preliminary data.</text>
</comment>
<proteinExistence type="predicted"/>
<feature type="domain" description="Glycosyltransferase 2-like" evidence="10">
    <location>
        <begin position="28"/>
        <end position="168"/>
    </location>
</feature>
<dbReference type="PANTHER" id="PTHR32044:SF43">
    <property type="entry name" value="GLUCOMANNAN 4-BETA-MANNOSYLTRANSFERASE 4-RELATED"/>
    <property type="match status" value="1"/>
</dbReference>
<dbReference type="Proteomes" id="UP000287651">
    <property type="component" value="Unassembled WGS sequence"/>
</dbReference>
<evidence type="ECO:0000256" key="8">
    <source>
        <dbReference type="ARBA" id="ARBA00023316"/>
    </source>
</evidence>
<keyword evidence="2" id="KW-0328">Glycosyltransferase</keyword>
<evidence type="ECO:0000313" key="11">
    <source>
        <dbReference type="EMBL" id="RRT63913.1"/>
    </source>
</evidence>
<evidence type="ECO:0000256" key="5">
    <source>
        <dbReference type="ARBA" id="ARBA00022989"/>
    </source>
</evidence>
<dbReference type="Gene3D" id="3.90.550.10">
    <property type="entry name" value="Spore Coat Polysaccharide Biosynthesis Protein SpsA, Chain A"/>
    <property type="match status" value="1"/>
</dbReference>
<comment type="subcellular location">
    <subcellularLocation>
        <location evidence="1">Golgi apparatus membrane</location>
        <topology evidence="1">Multi-pass membrane protein</topology>
    </subcellularLocation>
</comment>